<evidence type="ECO:0000313" key="4">
    <source>
        <dbReference type="Proteomes" id="UP001066276"/>
    </source>
</evidence>
<feature type="compositionally biased region" description="Basic and acidic residues" evidence="1">
    <location>
        <begin position="83"/>
        <end position="92"/>
    </location>
</feature>
<accession>A0AAV7UAU4</accession>
<evidence type="ECO:0000256" key="2">
    <source>
        <dbReference type="SAM" id="SignalP"/>
    </source>
</evidence>
<sequence>MHRVAGEGLGVMLTCTLQWVSALSDGRRLCEPGPLSHSVAAAGRLEKYFTPPAPCTPLRAPRSLRTANMNLRPGLALMGELPKQGRGEEKRITTLSPTNT</sequence>
<keyword evidence="2" id="KW-0732">Signal</keyword>
<keyword evidence="4" id="KW-1185">Reference proteome</keyword>
<evidence type="ECO:0000313" key="3">
    <source>
        <dbReference type="EMBL" id="KAJ1186187.1"/>
    </source>
</evidence>
<gene>
    <name evidence="3" type="ORF">NDU88_002970</name>
</gene>
<evidence type="ECO:0000256" key="1">
    <source>
        <dbReference type="SAM" id="MobiDB-lite"/>
    </source>
</evidence>
<evidence type="ECO:0008006" key="5">
    <source>
        <dbReference type="Google" id="ProtNLM"/>
    </source>
</evidence>
<dbReference type="Proteomes" id="UP001066276">
    <property type="component" value="Chromosome 3_1"/>
</dbReference>
<feature type="region of interest" description="Disordered" evidence="1">
    <location>
        <begin position="78"/>
        <end position="100"/>
    </location>
</feature>
<dbReference type="AlphaFoldDB" id="A0AAV7UAU4"/>
<feature type="signal peptide" evidence="2">
    <location>
        <begin position="1"/>
        <end position="22"/>
    </location>
</feature>
<proteinExistence type="predicted"/>
<reference evidence="3" key="1">
    <citation type="journal article" date="2022" name="bioRxiv">
        <title>Sequencing and chromosome-scale assembly of the giantPleurodeles waltlgenome.</title>
        <authorList>
            <person name="Brown T."/>
            <person name="Elewa A."/>
            <person name="Iarovenko S."/>
            <person name="Subramanian E."/>
            <person name="Araus A.J."/>
            <person name="Petzold A."/>
            <person name="Susuki M."/>
            <person name="Suzuki K.-i.T."/>
            <person name="Hayashi T."/>
            <person name="Toyoda A."/>
            <person name="Oliveira C."/>
            <person name="Osipova E."/>
            <person name="Leigh N.D."/>
            <person name="Simon A."/>
            <person name="Yun M.H."/>
        </authorList>
    </citation>
    <scope>NUCLEOTIDE SEQUENCE</scope>
    <source>
        <strain evidence="3">20211129_DDA</strain>
        <tissue evidence="3">Liver</tissue>
    </source>
</reference>
<comment type="caution">
    <text evidence="3">The sequence shown here is derived from an EMBL/GenBank/DDBJ whole genome shotgun (WGS) entry which is preliminary data.</text>
</comment>
<protein>
    <recommendedName>
        <fullName evidence="5">Secreted protein</fullName>
    </recommendedName>
</protein>
<organism evidence="3 4">
    <name type="scientific">Pleurodeles waltl</name>
    <name type="common">Iberian ribbed newt</name>
    <dbReference type="NCBI Taxonomy" id="8319"/>
    <lineage>
        <taxon>Eukaryota</taxon>
        <taxon>Metazoa</taxon>
        <taxon>Chordata</taxon>
        <taxon>Craniata</taxon>
        <taxon>Vertebrata</taxon>
        <taxon>Euteleostomi</taxon>
        <taxon>Amphibia</taxon>
        <taxon>Batrachia</taxon>
        <taxon>Caudata</taxon>
        <taxon>Salamandroidea</taxon>
        <taxon>Salamandridae</taxon>
        <taxon>Pleurodelinae</taxon>
        <taxon>Pleurodeles</taxon>
    </lineage>
</organism>
<feature type="chain" id="PRO_5043619606" description="Secreted protein" evidence="2">
    <location>
        <begin position="23"/>
        <end position="100"/>
    </location>
</feature>
<dbReference type="EMBL" id="JANPWB010000005">
    <property type="protein sequence ID" value="KAJ1186187.1"/>
    <property type="molecule type" value="Genomic_DNA"/>
</dbReference>
<name>A0AAV7UAU4_PLEWA</name>